<dbReference type="Proteomes" id="UP000799439">
    <property type="component" value="Unassembled WGS sequence"/>
</dbReference>
<dbReference type="InterPro" id="IPR004839">
    <property type="entry name" value="Aminotransferase_I/II_large"/>
</dbReference>
<gene>
    <name evidence="2" type="ORF">K461DRAFT_260392</name>
</gene>
<dbReference type="AlphaFoldDB" id="A0A9P4IV65"/>
<dbReference type="OrthoDB" id="7042322at2759"/>
<protein>
    <submittedName>
        <fullName evidence="2">PLP-dependent transferase</fullName>
    </submittedName>
</protein>
<keyword evidence="3" id="KW-1185">Reference proteome</keyword>
<dbReference type="Gene3D" id="3.40.640.10">
    <property type="entry name" value="Type I PLP-dependent aspartate aminotransferase-like (Major domain)"/>
    <property type="match status" value="1"/>
</dbReference>
<dbReference type="GO" id="GO:0030170">
    <property type="term" value="F:pyridoxal phosphate binding"/>
    <property type="evidence" value="ECO:0007669"/>
    <property type="project" value="InterPro"/>
</dbReference>
<dbReference type="SUPFAM" id="SSF53383">
    <property type="entry name" value="PLP-dependent transferases"/>
    <property type="match status" value="1"/>
</dbReference>
<reference evidence="2" key="1">
    <citation type="journal article" date="2020" name="Stud. Mycol.">
        <title>101 Dothideomycetes genomes: a test case for predicting lifestyles and emergence of pathogens.</title>
        <authorList>
            <person name="Haridas S."/>
            <person name="Albert R."/>
            <person name="Binder M."/>
            <person name="Bloem J."/>
            <person name="Labutti K."/>
            <person name="Salamov A."/>
            <person name="Andreopoulos B."/>
            <person name="Baker S."/>
            <person name="Barry K."/>
            <person name="Bills G."/>
            <person name="Bluhm B."/>
            <person name="Cannon C."/>
            <person name="Castanera R."/>
            <person name="Culley D."/>
            <person name="Daum C."/>
            <person name="Ezra D."/>
            <person name="Gonzalez J."/>
            <person name="Henrissat B."/>
            <person name="Kuo A."/>
            <person name="Liang C."/>
            <person name="Lipzen A."/>
            <person name="Lutzoni F."/>
            <person name="Magnuson J."/>
            <person name="Mondo S."/>
            <person name="Nolan M."/>
            <person name="Ohm R."/>
            <person name="Pangilinan J."/>
            <person name="Park H.-J."/>
            <person name="Ramirez L."/>
            <person name="Alfaro M."/>
            <person name="Sun H."/>
            <person name="Tritt A."/>
            <person name="Yoshinaga Y."/>
            <person name="Zwiers L.-H."/>
            <person name="Turgeon B."/>
            <person name="Goodwin S."/>
            <person name="Spatafora J."/>
            <person name="Crous P."/>
            <person name="Grigoriev I."/>
        </authorList>
    </citation>
    <scope>NUCLEOTIDE SEQUENCE</scope>
    <source>
        <strain evidence="2">CBS 260.36</strain>
    </source>
</reference>
<dbReference type="EMBL" id="ML996090">
    <property type="protein sequence ID" value="KAF2150256.1"/>
    <property type="molecule type" value="Genomic_DNA"/>
</dbReference>
<dbReference type="GO" id="GO:0016740">
    <property type="term" value="F:transferase activity"/>
    <property type="evidence" value="ECO:0007669"/>
    <property type="project" value="UniProtKB-KW"/>
</dbReference>
<dbReference type="InterPro" id="IPR015422">
    <property type="entry name" value="PyrdxlP-dep_Trfase_small"/>
</dbReference>
<accession>A0A9P4IV65</accession>
<evidence type="ECO:0000259" key="1">
    <source>
        <dbReference type="Pfam" id="PF00155"/>
    </source>
</evidence>
<organism evidence="2 3">
    <name type="scientific">Myriangium duriaei CBS 260.36</name>
    <dbReference type="NCBI Taxonomy" id="1168546"/>
    <lineage>
        <taxon>Eukaryota</taxon>
        <taxon>Fungi</taxon>
        <taxon>Dikarya</taxon>
        <taxon>Ascomycota</taxon>
        <taxon>Pezizomycotina</taxon>
        <taxon>Dothideomycetes</taxon>
        <taxon>Dothideomycetidae</taxon>
        <taxon>Myriangiales</taxon>
        <taxon>Myriangiaceae</taxon>
        <taxon>Myriangium</taxon>
    </lineage>
</organism>
<dbReference type="PANTHER" id="PTHR43510">
    <property type="entry name" value="AMINOTRANSFERASE FUNCTION, HYPOTHETICAL (EUROFUNG)"/>
    <property type="match status" value="1"/>
</dbReference>
<dbReference type="Gene3D" id="3.90.1150.10">
    <property type="entry name" value="Aspartate Aminotransferase, domain 1"/>
    <property type="match status" value="1"/>
</dbReference>
<proteinExistence type="predicted"/>
<evidence type="ECO:0000313" key="2">
    <source>
        <dbReference type="EMBL" id="KAF2150256.1"/>
    </source>
</evidence>
<keyword evidence="2" id="KW-0808">Transferase</keyword>
<evidence type="ECO:0000313" key="3">
    <source>
        <dbReference type="Proteomes" id="UP000799439"/>
    </source>
</evidence>
<feature type="domain" description="Aminotransferase class I/classII large" evidence="1">
    <location>
        <begin position="54"/>
        <end position="377"/>
    </location>
</feature>
<comment type="caution">
    <text evidence="2">The sequence shown here is derived from an EMBL/GenBank/DDBJ whole genome shotgun (WGS) entry which is preliminary data.</text>
</comment>
<dbReference type="InterPro" id="IPR015421">
    <property type="entry name" value="PyrdxlP-dep_Trfase_major"/>
</dbReference>
<name>A0A9P4IV65_9PEZI</name>
<sequence>MVVLNPFHVEQWMDEYETKAKYNIAETCAASISVSELADISDSKPDPSTILDLTTPLTYGEIRGSNTLRTNLARLYSSKVGTPLPPDNILIQPGAISANFLVFTALVGKGDHVICHYPTYQALYDVPLGLGAEVSLWKADPNKDWGVDIDELKAMIKPNTKLLVINNPQNPTGAIIKKSQLEQIVELAEEHKIIIMSDEVYRPLFHGITPMDKDFPPSILSMGYSRTIATGSLSKAYALAGIRCGWIASRDPALVEECAKARDYTTISVSSLDMQVAAFALSPDTVHALLARNIALAKENVALLEKWIIKHDEFCSWTKPVAGTTAFVKFEREGKAVDAVELCKRLMDKTGVMLVPGNLAFGEEFKGYVRVGYVNHTQVLKDGLEQMRVFMRKEFDDVPLAE</sequence>
<dbReference type="PANTHER" id="PTHR43510:SF1">
    <property type="entry name" value="AMINOTRANSFERASE FUNCTION, HYPOTHETICAL (EUROFUNG)"/>
    <property type="match status" value="1"/>
</dbReference>
<dbReference type="Pfam" id="PF00155">
    <property type="entry name" value="Aminotran_1_2"/>
    <property type="match status" value="1"/>
</dbReference>
<dbReference type="CDD" id="cd00609">
    <property type="entry name" value="AAT_like"/>
    <property type="match status" value="1"/>
</dbReference>
<dbReference type="InterPro" id="IPR015424">
    <property type="entry name" value="PyrdxlP-dep_Trfase"/>
</dbReference>